<feature type="compositionally biased region" description="Basic residues" evidence="20">
    <location>
        <begin position="936"/>
        <end position="945"/>
    </location>
</feature>
<evidence type="ECO:0000256" key="19">
    <source>
        <dbReference type="ARBA" id="ARBA00047995"/>
    </source>
</evidence>
<keyword evidence="9" id="KW-0378">Hydrolase</keyword>
<evidence type="ECO:0000256" key="2">
    <source>
        <dbReference type="ARBA" id="ARBA00004574"/>
    </source>
</evidence>
<organism evidence="22 23">
    <name type="scientific">Xylaria arbuscula</name>
    <dbReference type="NCBI Taxonomy" id="114810"/>
    <lineage>
        <taxon>Eukaryota</taxon>
        <taxon>Fungi</taxon>
        <taxon>Dikarya</taxon>
        <taxon>Ascomycota</taxon>
        <taxon>Pezizomycotina</taxon>
        <taxon>Sordariomycetes</taxon>
        <taxon>Xylariomycetidae</taxon>
        <taxon>Xylariales</taxon>
        <taxon>Xylariaceae</taxon>
        <taxon>Xylaria</taxon>
    </lineage>
</organism>
<comment type="similarity">
    <text evidence="3">Belongs to the ku70 family.</text>
</comment>
<feature type="domain" description="SAP" evidence="21">
    <location>
        <begin position="612"/>
        <end position="646"/>
    </location>
</feature>
<evidence type="ECO:0000256" key="7">
    <source>
        <dbReference type="ARBA" id="ARBA00022741"/>
    </source>
</evidence>
<keyword evidence="15" id="KW-0234">DNA repair</keyword>
<feature type="compositionally biased region" description="Low complexity" evidence="20">
    <location>
        <begin position="1480"/>
        <end position="1497"/>
    </location>
</feature>
<dbReference type="Pfam" id="PF03730">
    <property type="entry name" value="Ku_C"/>
    <property type="match status" value="1"/>
</dbReference>
<feature type="compositionally biased region" description="Low complexity" evidence="20">
    <location>
        <begin position="1618"/>
        <end position="1632"/>
    </location>
</feature>
<keyword evidence="23" id="KW-1185">Reference proteome</keyword>
<dbReference type="InterPro" id="IPR027388">
    <property type="entry name" value="Ku70_bridge/pillars_dom_sf"/>
</dbReference>
<feature type="compositionally biased region" description="Low complexity" evidence="20">
    <location>
        <begin position="1398"/>
        <end position="1409"/>
    </location>
</feature>
<dbReference type="GO" id="GO:0003678">
    <property type="term" value="F:DNA helicase activity"/>
    <property type="evidence" value="ECO:0007669"/>
    <property type="project" value="UniProtKB-EC"/>
</dbReference>
<comment type="function">
    <text evidence="17">Single-stranded DNA-dependent ATP-dependent helicase. Involved in non-homologous end joining (NHEJ) DNA double strand break repair. DNA-binding is sequence-independent but has a high affinity to nicks in double-stranded DNA and to the ends of duplex DNA. Binds to naturally occurring chromosomal ends, and therefore provides chromosomal end protection. Required also for telomere recombination to repair telomeric ends in the absence of telomerase. KU70, of the KU70/KU80 heterodimer, binds to the stem loop of TLC1, the RNA component of telomerase. Involved in telomere maintenance. Interacts with telomeric repeats and subtelomeric sequences thereby controlling telomere length and protecting against subtelomeric rearrangement. Maintains telomeric chromatin, which is involved in silencing the expression of genes located at the telomere. Required for mating-type switching.</text>
</comment>
<comment type="catalytic activity">
    <reaction evidence="19">
        <text>ATP + H2O = ADP + phosphate + H(+)</text>
        <dbReference type="Rhea" id="RHEA:13065"/>
        <dbReference type="ChEBI" id="CHEBI:15377"/>
        <dbReference type="ChEBI" id="CHEBI:15378"/>
        <dbReference type="ChEBI" id="CHEBI:30616"/>
        <dbReference type="ChEBI" id="CHEBI:43474"/>
        <dbReference type="ChEBI" id="CHEBI:456216"/>
        <dbReference type="EC" id="3.6.4.12"/>
    </reaction>
</comment>
<dbReference type="Gene3D" id="1.10.1600.10">
    <property type="match status" value="1"/>
</dbReference>
<keyword evidence="7" id="KW-0547">Nucleotide-binding</keyword>
<dbReference type="GO" id="GO:0006303">
    <property type="term" value="P:double-strand break repair via nonhomologous end joining"/>
    <property type="evidence" value="ECO:0007669"/>
    <property type="project" value="InterPro"/>
</dbReference>
<dbReference type="InterPro" id="IPR005160">
    <property type="entry name" value="Ku_C"/>
</dbReference>
<evidence type="ECO:0000256" key="12">
    <source>
        <dbReference type="ARBA" id="ARBA00022895"/>
    </source>
</evidence>
<feature type="compositionally biased region" description="Basic and acidic residues" evidence="20">
    <location>
        <begin position="1213"/>
        <end position="1223"/>
    </location>
</feature>
<dbReference type="Gene3D" id="3.40.50.410">
    <property type="entry name" value="von Willebrand factor, type A domain"/>
    <property type="match status" value="1"/>
</dbReference>
<evidence type="ECO:0000313" key="23">
    <source>
        <dbReference type="Proteomes" id="UP001148614"/>
    </source>
</evidence>
<feature type="compositionally biased region" description="Acidic residues" evidence="20">
    <location>
        <begin position="12"/>
        <end position="22"/>
    </location>
</feature>
<feature type="region of interest" description="Disordered" evidence="20">
    <location>
        <begin position="1206"/>
        <end position="1254"/>
    </location>
</feature>
<dbReference type="PANTHER" id="PTHR12604">
    <property type="entry name" value="KU AUTOANTIGEN DNA HELICASE"/>
    <property type="match status" value="1"/>
</dbReference>
<dbReference type="PROSITE" id="PS50800">
    <property type="entry name" value="SAP"/>
    <property type="match status" value="1"/>
</dbReference>
<dbReference type="Gene3D" id="4.10.970.10">
    <property type="entry name" value="Ku70, bridge and pillars"/>
    <property type="match status" value="1"/>
</dbReference>
<evidence type="ECO:0000256" key="20">
    <source>
        <dbReference type="SAM" id="MobiDB-lite"/>
    </source>
</evidence>
<feature type="compositionally biased region" description="Polar residues" evidence="20">
    <location>
        <begin position="1567"/>
        <end position="1617"/>
    </location>
</feature>
<protein>
    <recommendedName>
        <fullName evidence="5">ATP-dependent DNA helicase II subunit 1</fullName>
        <ecNumber evidence="4">3.6.4.12</ecNumber>
    </recommendedName>
    <alternativeName>
        <fullName evidence="18">ATP-dependent DNA helicase II subunit Ku70</fullName>
    </alternativeName>
</protein>
<comment type="subcellular location">
    <subcellularLocation>
        <location evidence="2">Chromosome</location>
        <location evidence="2">Telomere</location>
    </subcellularLocation>
    <subcellularLocation>
        <location evidence="1">Nucleus</location>
    </subcellularLocation>
</comment>
<dbReference type="SUPFAM" id="SSF100939">
    <property type="entry name" value="SPOC domain-like"/>
    <property type="match status" value="1"/>
</dbReference>
<dbReference type="GO" id="GO:0000781">
    <property type="term" value="C:chromosome, telomeric region"/>
    <property type="evidence" value="ECO:0007669"/>
    <property type="project" value="UniProtKB-SubCell"/>
</dbReference>
<dbReference type="GO" id="GO:0003684">
    <property type="term" value="F:damaged DNA binding"/>
    <property type="evidence" value="ECO:0007669"/>
    <property type="project" value="InterPro"/>
</dbReference>
<feature type="region of interest" description="Disordered" evidence="20">
    <location>
        <begin position="1517"/>
        <end position="1553"/>
    </location>
</feature>
<feature type="compositionally biased region" description="Polar residues" evidence="20">
    <location>
        <begin position="1383"/>
        <end position="1397"/>
    </location>
</feature>
<gene>
    <name evidence="22" type="ORF">NPX13_g6480</name>
</gene>
<name>A0A9W8TKD4_9PEZI</name>
<dbReference type="InterPro" id="IPR016194">
    <property type="entry name" value="SPOC-like_C_dom_sf"/>
</dbReference>
<feature type="compositionally biased region" description="Polar residues" evidence="20">
    <location>
        <begin position="1633"/>
        <end position="1653"/>
    </location>
</feature>
<feature type="region of interest" description="Disordered" evidence="20">
    <location>
        <begin position="1322"/>
        <end position="1497"/>
    </location>
</feature>
<evidence type="ECO:0000256" key="11">
    <source>
        <dbReference type="ARBA" id="ARBA00022840"/>
    </source>
</evidence>
<keyword evidence="12" id="KW-0779">Telomere</keyword>
<dbReference type="VEuPathDB" id="FungiDB:F4678DRAFT_470506"/>
<proteinExistence type="inferred from homology"/>
<feature type="compositionally biased region" description="Low complexity" evidence="20">
    <location>
        <begin position="1327"/>
        <end position="1339"/>
    </location>
</feature>
<sequence>MADRWNSNRREEEEEEDEEDEFNESHYKAQKDALIFAIQVSDSMLQTPPKSEDKKASQDSAALTALKCAYQVMQQRIISNPKDMIAIILFGTKETKVTDIKLPDSHCYLLTDLEVPAADDVKALRGLVEEGDDADKILVPSKQPPDMVTLLRLVLHLFQTRAPNFGSRRLFIITDDDDPCAGVTRNPSWDPAVGAKDIYDHGCTIELFPITHGDSKFDTTKFYDDIIYHDPILDETNPGKVAPAKSSDGLDLLNSLVSNINSRQTPKRAYFSGMPLELGPGLTISVKGYNIIQKQAPARSCYIWLDGEKPQVAVGETARLAEDSARTVENFEVKKAYKFGNEYVYFTDEEQKSIKQFGNPCIRIIGFKDRSLLKFWASVKKSIYIFPSEEGYVGSTRVFTALWQKLLKSKKVGVAWHIARKNGNPQLVAVIPSRATSDEKSGTQYMPAGLWLYPIPFVDDVREGPETGQVIRTTDALTDRMNKVVQQLQLPGGAYNPSKYPNPALQWHYKILQALALEDVVPDHPEDATVPKCRAIHKRCGGYIQEWAQVADDVVGQIQEQKKIKREFEADNEEDEPRPVKKARATTTKNKSIGEDGLSNVELRQHYDAGTLAKLTVAELRSAMSSRDLDTKGLKKNLVERLEHLFVVRDSRQRYDFRDTARLASPSSVVDEMDALGLSSPSRSSVPCRSLDELQGQLHQLLASTTTDTRANHITPSFELVSNAALHLTADSEHSTPDGADTALVVPQQQPIIRTVMVSESVQNQPADDPVLQQTVAKHISNAIGAVDGSSWVVRQVTRGAQGWQFTYICKASLQAWKRANAKNPDRPAIASYSASGGLDPINLSRPAFDCRGSLKISFSKSTRAIIVNYEHTPLHKTVTQLVDRFVPAPIPVRIDNNGAQKTPKAKRPRPADGESSKKRTPKAKPPAADGEESTRKKRTPKAKRPAPGSQETGEGSSRKRRKTGKAAEASAEGGGDGQNTPQGQTQPNNTDKTGFTGFLNVPPAEAERRRQTAVELLTGKGIDPATLSSEQFNIFANQAPNLQSASLDMLAKYGAERLRIVHPDEKGQAASSSSTPATEQPVNPSTIAMPGPASGSTNTPTKKSRSNKRKSNGPLTEVPIGNGAVVPVEQDGGLGTTASALKPRAPRARKTRGRCDTCKQRSVQAGHLFDQRESEYVLILVYSVQKSILGALPVLMPAWKTVEQEDSDVPEDNDHVQHEAEHTAQVPVPVPQESQNLVIPQPPPDTENDEFIPDPNILSVEHHAAATQSVNTSNYYQHSTHGAVDFRQLPSGQEEPATSGTVSMPDFTYPQAQHSENVTQPISAGSFSSTSVQSHQSHGLPAAQPVSASIPHETQPASSSRKSLPTSQSKQTPVPPPAIPTHGSSWSTSPVMHHSTSASPKPAALSSAKRPKSRKSRAEPDTHGLESLKQAAAQPRQYQSPMTRSPYQSSAQVSTRQGHRSQANTPVATNSRPPPQAPANSTAHQSTTSSASYSKPAASSAISSYDAYPQYNNTRSEQYTDVGNDHSSTRISYESSSYQTNTTTTAPSYSSLPSYDYGRASGAMNPLSQALNNTSSYSGTASTPANQWPTSQTRGAQNNNSSGYSLPASSTPTHGYSTRASESRTSTSGTSYHQEQAQSYTSYPQASTSGQQNQQNWYGFTAANNNNQANYASNRQTAHSSHRPTATGYSSQYGGNDDHSIYDLLRAGSSNH</sequence>
<dbReference type="Pfam" id="PF02735">
    <property type="entry name" value="Ku"/>
    <property type="match status" value="1"/>
</dbReference>
<dbReference type="Pfam" id="PF02037">
    <property type="entry name" value="SAP"/>
    <property type="match status" value="1"/>
</dbReference>
<keyword evidence="16" id="KW-0539">Nucleus</keyword>
<dbReference type="InterPro" id="IPR036361">
    <property type="entry name" value="SAP_dom_sf"/>
</dbReference>
<dbReference type="GO" id="GO:0042162">
    <property type="term" value="F:telomeric DNA binding"/>
    <property type="evidence" value="ECO:0007669"/>
    <property type="project" value="InterPro"/>
</dbReference>
<dbReference type="Proteomes" id="UP001148614">
    <property type="component" value="Unassembled WGS sequence"/>
</dbReference>
<dbReference type="InterPro" id="IPR006165">
    <property type="entry name" value="Ku70"/>
</dbReference>
<dbReference type="CDD" id="cd01458">
    <property type="entry name" value="vWA_ku"/>
    <property type="match status" value="1"/>
</dbReference>
<evidence type="ECO:0000256" key="4">
    <source>
        <dbReference type="ARBA" id="ARBA00012551"/>
    </source>
</evidence>
<dbReference type="InterPro" id="IPR036465">
    <property type="entry name" value="vWFA_dom_sf"/>
</dbReference>
<evidence type="ECO:0000256" key="15">
    <source>
        <dbReference type="ARBA" id="ARBA00023204"/>
    </source>
</evidence>
<feature type="compositionally biased region" description="Basic and acidic residues" evidence="20">
    <location>
        <begin position="1"/>
        <end position="11"/>
    </location>
</feature>
<evidence type="ECO:0000256" key="17">
    <source>
        <dbReference type="ARBA" id="ARBA00024890"/>
    </source>
</evidence>
<keyword evidence="8" id="KW-0227">DNA damage</keyword>
<reference evidence="22" key="1">
    <citation type="submission" date="2022-07" db="EMBL/GenBank/DDBJ databases">
        <title>Genome Sequence of Xylaria arbuscula.</title>
        <authorList>
            <person name="Buettner E."/>
        </authorList>
    </citation>
    <scope>NUCLEOTIDE SEQUENCE</scope>
    <source>
        <strain evidence="22">VT107</strain>
    </source>
</reference>
<evidence type="ECO:0000256" key="16">
    <source>
        <dbReference type="ARBA" id="ARBA00023242"/>
    </source>
</evidence>
<dbReference type="Gene3D" id="2.40.290.10">
    <property type="match status" value="1"/>
</dbReference>
<dbReference type="InterPro" id="IPR003034">
    <property type="entry name" value="SAP_dom"/>
</dbReference>
<feature type="compositionally biased region" description="Basic residues" evidence="20">
    <location>
        <begin position="1103"/>
        <end position="1112"/>
    </location>
</feature>
<keyword evidence="14" id="KW-0233">DNA recombination</keyword>
<dbReference type="Pfam" id="PF03731">
    <property type="entry name" value="Ku_N"/>
    <property type="match status" value="1"/>
</dbReference>
<dbReference type="GO" id="GO:0000723">
    <property type="term" value="P:telomere maintenance"/>
    <property type="evidence" value="ECO:0007669"/>
    <property type="project" value="InterPro"/>
</dbReference>
<evidence type="ECO:0000256" key="5">
    <source>
        <dbReference type="ARBA" id="ARBA00021796"/>
    </source>
</evidence>
<feature type="compositionally biased region" description="Polar residues" evidence="20">
    <location>
        <begin position="1070"/>
        <end position="1087"/>
    </location>
</feature>
<dbReference type="EC" id="3.6.4.12" evidence="4"/>
<dbReference type="GO" id="GO:0043564">
    <property type="term" value="C:Ku70:Ku80 complex"/>
    <property type="evidence" value="ECO:0007669"/>
    <property type="project" value="InterPro"/>
</dbReference>
<keyword evidence="10" id="KW-0347">Helicase</keyword>
<evidence type="ECO:0000256" key="14">
    <source>
        <dbReference type="ARBA" id="ARBA00023172"/>
    </source>
</evidence>
<dbReference type="SUPFAM" id="SSF68906">
    <property type="entry name" value="SAP domain"/>
    <property type="match status" value="1"/>
</dbReference>
<feature type="compositionally biased region" description="Basic and acidic residues" evidence="20">
    <location>
        <begin position="1417"/>
        <end position="1427"/>
    </location>
</feature>
<feature type="region of interest" description="Disordered" evidence="20">
    <location>
        <begin position="1"/>
        <end position="25"/>
    </location>
</feature>
<dbReference type="PANTHER" id="PTHR12604:SF2">
    <property type="entry name" value="X-RAY REPAIR CROSS-COMPLEMENTING PROTEIN 6"/>
    <property type="match status" value="1"/>
</dbReference>
<dbReference type="InterPro" id="IPR006164">
    <property type="entry name" value="DNA_bd_Ku70/Ku80"/>
</dbReference>
<evidence type="ECO:0000256" key="10">
    <source>
        <dbReference type="ARBA" id="ARBA00022806"/>
    </source>
</evidence>
<dbReference type="GO" id="GO:0005524">
    <property type="term" value="F:ATP binding"/>
    <property type="evidence" value="ECO:0007669"/>
    <property type="project" value="UniProtKB-KW"/>
</dbReference>
<feature type="compositionally biased region" description="Polar residues" evidence="20">
    <location>
        <begin position="1437"/>
        <end position="1472"/>
    </location>
</feature>
<comment type="caution">
    <text evidence="22">The sequence shown here is derived from an EMBL/GenBank/DDBJ whole genome shotgun (WGS) entry which is preliminary data.</text>
</comment>
<keyword evidence="6" id="KW-0158">Chromosome</keyword>
<dbReference type="GO" id="GO:0006310">
    <property type="term" value="P:DNA recombination"/>
    <property type="evidence" value="ECO:0007669"/>
    <property type="project" value="UniProtKB-KW"/>
</dbReference>
<evidence type="ECO:0000256" key="18">
    <source>
        <dbReference type="ARBA" id="ARBA00031811"/>
    </source>
</evidence>
<dbReference type="SMART" id="SM00559">
    <property type="entry name" value="Ku78"/>
    <property type="match status" value="1"/>
</dbReference>
<dbReference type="InterPro" id="IPR005161">
    <property type="entry name" value="Ku_N"/>
</dbReference>
<evidence type="ECO:0000256" key="6">
    <source>
        <dbReference type="ARBA" id="ARBA00022454"/>
    </source>
</evidence>
<evidence type="ECO:0000256" key="13">
    <source>
        <dbReference type="ARBA" id="ARBA00023125"/>
    </source>
</evidence>
<evidence type="ECO:0000313" key="22">
    <source>
        <dbReference type="EMBL" id="KAJ3568271.1"/>
    </source>
</evidence>
<dbReference type="GO" id="GO:0016787">
    <property type="term" value="F:hydrolase activity"/>
    <property type="evidence" value="ECO:0007669"/>
    <property type="project" value="UniProtKB-KW"/>
</dbReference>
<evidence type="ECO:0000256" key="9">
    <source>
        <dbReference type="ARBA" id="ARBA00022801"/>
    </source>
</evidence>
<evidence type="ECO:0000256" key="1">
    <source>
        <dbReference type="ARBA" id="ARBA00004123"/>
    </source>
</evidence>
<feature type="region of interest" description="Disordered" evidence="20">
    <location>
        <begin position="892"/>
        <end position="1013"/>
    </location>
</feature>
<dbReference type="EMBL" id="JANPWZ010001153">
    <property type="protein sequence ID" value="KAJ3568271.1"/>
    <property type="molecule type" value="Genomic_DNA"/>
</dbReference>
<feature type="compositionally biased region" description="Polar residues" evidence="20">
    <location>
        <begin position="1356"/>
        <end position="1373"/>
    </location>
</feature>
<keyword evidence="13" id="KW-0238">DNA-binding</keyword>
<feature type="region of interest" description="Disordered" evidence="20">
    <location>
        <begin position="1567"/>
        <end position="1653"/>
    </location>
</feature>
<feature type="compositionally biased region" description="Low complexity" evidence="20">
    <location>
        <begin position="979"/>
        <end position="992"/>
    </location>
</feature>
<dbReference type="NCBIfam" id="TIGR00578">
    <property type="entry name" value="ku70"/>
    <property type="match status" value="1"/>
</dbReference>
<keyword evidence="11" id="KW-0067">ATP-binding</keyword>
<feature type="region of interest" description="Disordered" evidence="20">
    <location>
        <begin position="1286"/>
        <end position="1309"/>
    </location>
</feature>
<evidence type="ECO:0000256" key="8">
    <source>
        <dbReference type="ARBA" id="ARBA00022763"/>
    </source>
</evidence>
<dbReference type="SMART" id="SM00513">
    <property type="entry name" value="SAP"/>
    <property type="match status" value="1"/>
</dbReference>
<dbReference type="FunFam" id="4.10.970.10:FF:000003">
    <property type="entry name" value="ATP-dependent DNA helicase II subunit 1"/>
    <property type="match status" value="1"/>
</dbReference>
<dbReference type="GO" id="GO:0003690">
    <property type="term" value="F:double-stranded DNA binding"/>
    <property type="evidence" value="ECO:0007669"/>
    <property type="project" value="TreeGrafter"/>
</dbReference>
<feature type="region of interest" description="Disordered" evidence="20">
    <location>
        <begin position="568"/>
        <end position="594"/>
    </location>
</feature>
<dbReference type="Gene3D" id="1.10.720.30">
    <property type="entry name" value="SAP domain"/>
    <property type="match status" value="1"/>
</dbReference>
<feature type="compositionally biased region" description="Polar residues" evidence="20">
    <location>
        <begin position="1676"/>
        <end position="1695"/>
    </location>
</feature>
<evidence type="ECO:0000256" key="3">
    <source>
        <dbReference type="ARBA" id="ARBA00005240"/>
    </source>
</evidence>
<accession>A0A9W8TKD4</accession>
<feature type="region of interest" description="Disordered" evidence="20">
    <location>
        <begin position="1673"/>
        <end position="1699"/>
    </location>
</feature>
<dbReference type="InterPro" id="IPR047087">
    <property type="entry name" value="KU70_core_dom"/>
</dbReference>
<feature type="compositionally biased region" description="Polar residues" evidence="20">
    <location>
        <begin position="1539"/>
        <end position="1553"/>
    </location>
</feature>
<evidence type="ECO:0000259" key="21">
    <source>
        <dbReference type="PROSITE" id="PS50800"/>
    </source>
</evidence>
<dbReference type="SUPFAM" id="SSF53300">
    <property type="entry name" value="vWA-like"/>
    <property type="match status" value="1"/>
</dbReference>
<feature type="region of interest" description="Disordered" evidence="20">
    <location>
        <begin position="1065"/>
        <end position="1154"/>
    </location>
</feature>
<dbReference type="CDD" id="cd00788">
    <property type="entry name" value="KU70"/>
    <property type="match status" value="1"/>
</dbReference>